<dbReference type="AlphaFoldDB" id="A0A0E9MYB4"/>
<dbReference type="STRING" id="1220578.FPE01S_01_14160"/>
<dbReference type="InterPro" id="IPR021314">
    <property type="entry name" value="DUF2911"/>
</dbReference>
<dbReference type="Pfam" id="PF11138">
    <property type="entry name" value="DUF2911"/>
    <property type="match status" value="1"/>
</dbReference>
<keyword evidence="3" id="KW-1185">Reference proteome</keyword>
<evidence type="ECO:0000256" key="1">
    <source>
        <dbReference type="SAM" id="SignalP"/>
    </source>
</evidence>
<dbReference type="EMBL" id="BBWV01000001">
    <property type="protein sequence ID" value="GAO42401.1"/>
    <property type="molecule type" value="Genomic_DNA"/>
</dbReference>
<feature type="signal peptide" evidence="1">
    <location>
        <begin position="1"/>
        <end position="28"/>
    </location>
</feature>
<name>A0A0E9MYB4_9BACT</name>
<feature type="chain" id="PRO_5002429931" description="DUF2911 domain-containing protein" evidence="1">
    <location>
        <begin position="29"/>
        <end position="195"/>
    </location>
</feature>
<organism evidence="2 3">
    <name type="scientific">Flavihumibacter petaseus NBRC 106054</name>
    <dbReference type="NCBI Taxonomy" id="1220578"/>
    <lineage>
        <taxon>Bacteria</taxon>
        <taxon>Pseudomonadati</taxon>
        <taxon>Bacteroidota</taxon>
        <taxon>Chitinophagia</taxon>
        <taxon>Chitinophagales</taxon>
        <taxon>Chitinophagaceae</taxon>
        <taxon>Flavihumibacter</taxon>
    </lineage>
</organism>
<sequence length="195" mass="22428">MNAELYFCRMKKLVFASLMMGISLGTFAQSKFPVVDKSSLDESYYPANYPILKIQDKATEPLLARVVYSRPLKNGRKVFGELVEYGTIWRLGANEATELELFKDAKIGASKVKKGRYTLYAIPEENKWTLILNKETDTWGAFRYDQKKDVARVDLPVQRTGEDLEAFSMYFEKNNGTIHLVIGWDDESVRMPIQF</sequence>
<accession>A0A0E9MYB4</accession>
<evidence type="ECO:0000313" key="3">
    <source>
        <dbReference type="Proteomes" id="UP000033121"/>
    </source>
</evidence>
<comment type="caution">
    <text evidence="2">The sequence shown here is derived from an EMBL/GenBank/DDBJ whole genome shotgun (WGS) entry which is preliminary data.</text>
</comment>
<dbReference type="Proteomes" id="UP000033121">
    <property type="component" value="Unassembled WGS sequence"/>
</dbReference>
<evidence type="ECO:0000313" key="2">
    <source>
        <dbReference type="EMBL" id="GAO42401.1"/>
    </source>
</evidence>
<reference evidence="2 3" key="1">
    <citation type="submission" date="2015-04" db="EMBL/GenBank/DDBJ databases">
        <title>Whole genome shotgun sequence of Flavihumibacter petaseus NBRC 106054.</title>
        <authorList>
            <person name="Miyazawa S."/>
            <person name="Hosoyama A."/>
            <person name="Hashimoto M."/>
            <person name="Noguchi M."/>
            <person name="Tsuchikane K."/>
            <person name="Ohji S."/>
            <person name="Yamazoe A."/>
            <person name="Ichikawa N."/>
            <person name="Kimura A."/>
            <person name="Fujita N."/>
        </authorList>
    </citation>
    <scope>NUCLEOTIDE SEQUENCE [LARGE SCALE GENOMIC DNA]</scope>
    <source>
        <strain evidence="2 3">NBRC 106054</strain>
    </source>
</reference>
<protein>
    <recommendedName>
        <fullName evidence="4">DUF2911 domain-containing protein</fullName>
    </recommendedName>
</protein>
<gene>
    <name evidence="2" type="ORF">FPE01S_01_14160</name>
</gene>
<evidence type="ECO:0008006" key="4">
    <source>
        <dbReference type="Google" id="ProtNLM"/>
    </source>
</evidence>
<proteinExistence type="predicted"/>
<keyword evidence="1" id="KW-0732">Signal</keyword>